<organism evidence="3 4">
    <name type="scientific">Nocardioides glacieisoli</name>
    <dbReference type="NCBI Taxonomy" id="1168730"/>
    <lineage>
        <taxon>Bacteria</taxon>
        <taxon>Bacillati</taxon>
        <taxon>Actinomycetota</taxon>
        <taxon>Actinomycetes</taxon>
        <taxon>Propionibacteriales</taxon>
        <taxon>Nocardioidaceae</taxon>
        <taxon>Nocardioides</taxon>
    </lineage>
</organism>
<keyword evidence="2" id="KW-0812">Transmembrane</keyword>
<keyword evidence="4" id="KW-1185">Reference proteome</keyword>
<accession>A0A4Q2RRM9</accession>
<proteinExistence type="predicted"/>
<dbReference type="Proteomes" id="UP000291838">
    <property type="component" value="Unassembled WGS sequence"/>
</dbReference>
<protein>
    <recommendedName>
        <fullName evidence="5">Exo-alpha-sialidase</fullName>
    </recommendedName>
</protein>
<feature type="transmembrane region" description="Helical" evidence="2">
    <location>
        <begin position="38"/>
        <end position="59"/>
    </location>
</feature>
<sequence>MNLPQDLQHEVAARAPQPGFDAVMERVDARRRRRRTTIASGLAAAVVVAGVAAVAGGVVGDARSPEPASPAPSPWDGTSSPDDRLPSDVVAVLDDDQLQLWSIAGGEDGTSAALWRGCDFDPCQFALVTRDGDEVFGEKLGASFPTVSPVPGGWLVQDARGTFRLSASGERAEIFDTGPGSGDVMAGDTAVSTADGWRLLRGDKLIPLPSPSPDFEVSSAYVTPDGQLVVASSGVGRIEHATLGSEGGWSSSVNFIRTLDDDAGTRTQVLAGNGDDVALVVLGDDPDGSVPVLSAQVSHDAGRTWVATVNLDTEGGDRVRNMSALAVGADGTTYLTTESHHLLRIDDQGDATPIQLSAFESSVFASGDEVCVVVERGRYDALTCSPDGLTEWADQPLPGLG</sequence>
<dbReference type="OrthoDB" id="3769345at2"/>
<evidence type="ECO:0000256" key="2">
    <source>
        <dbReference type="SAM" id="Phobius"/>
    </source>
</evidence>
<comment type="caution">
    <text evidence="3">The sequence shown here is derived from an EMBL/GenBank/DDBJ whole genome shotgun (WGS) entry which is preliminary data.</text>
</comment>
<feature type="region of interest" description="Disordered" evidence="1">
    <location>
        <begin position="60"/>
        <end position="85"/>
    </location>
</feature>
<keyword evidence="2" id="KW-0472">Membrane</keyword>
<name>A0A4Q2RRM9_9ACTN</name>
<keyword evidence="2" id="KW-1133">Transmembrane helix</keyword>
<gene>
    <name evidence="3" type="ORF">EUA06_08540</name>
</gene>
<evidence type="ECO:0000313" key="4">
    <source>
        <dbReference type="Proteomes" id="UP000291838"/>
    </source>
</evidence>
<evidence type="ECO:0008006" key="5">
    <source>
        <dbReference type="Google" id="ProtNLM"/>
    </source>
</evidence>
<dbReference type="AlphaFoldDB" id="A0A4Q2RRM9"/>
<dbReference type="RefSeq" id="WP_129474617.1">
    <property type="nucleotide sequence ID" value="NZ_SDWS01000003.1"/>
</dbReference>
<evidence type="ECO:0000256" key="1">
    <source>
        <dbReference type="SAM" id="MobiDB-lite"/>
    </source>
</evidence>
<reference evidence="3 4" key="1">
    <citation type="submission" date="2019-01" db="EMBL/GenBank/DDBJ databases">
        <title>Novel species of Nocardioides.</title>
        <authorList>
            <person name="Liu Q."/>
            <person name="Xin Y.-H."/>
        </authorList>
    </citation>
    <scope>NUCLEOTIDE SEQUENCE [LARGE SCALE GENOMIC DNA]</scope>
    <source>
        <strain evidence="3 4">HLT3-15</strain>
    </source>
</reference>
<dbReference type="EMBL" id="SDWS01000003">
    <property type="protein sequence ID" value="RYB91368.1"/>
    <property type="molecule type" value="Genomic_DNA"/>
</dbReference>
<evidence type="ECO:0000313" key="3">
    <source>
        <dbReference type="EMBL" id="RYB91368.1"/>
    </source>
</evidence>